<evidence type="ECO:0000256" key="2">
    <source>
        <dbReference type="ARBA" id="ARBA00012438"/>
    </source>
</evidence>
<dbReference type="InterPro" id="IPR003594">
    <property type="entry name" value="HATPase_dom"/>
</dbReference>
<dbReference type="InterPro" id="IPR036097">
    <property type="entry name" value="HisK_dim/P_sf"/>
</dbReference>
<comment type="caution">
    <text evidence="11">The sequence shown here is derived from an EMBL/GenBank/DDBJ whole genome shotgun (WGS) entry which is preliminary data.</text>
</comment>
<dbReference type="SMART" id="SM00086">
    <property type="entry name" value="PAC"/>
    <property type="match status" value="3"/>
</dbReference>
<dbReference type="PROSITE" id="PS50112">
    <property type="entry name" value="PAS"/>
    <property type="match status" value="1"/>
</dbReference>
<dbReference type="Pfam" id="PF08447">
    <property type="entry name" value="PAS_3"/>
    <property type="match status" value="3"/>
</dbReference>
<dbReference type="EC" id="2.7.13.3" evidence="2"/>
<name>A0A5M6CAS2_9BACT</name>
<keyword evidence="6" id="KW-0902">Two-component regulatory system</keyword>
<keyword evidence="4" id="KW-0808">Transferase</keyword>
<dbReference type="InterPro" id="IPR052162">
    <property type="entry name" value="Sensor_kinase/Photoreceptor"/>
</dbReference>
<evidence type="ECO:0000259" key="9">
    <source>
        <dbReference type="PROSITE" id="PS50112"/>
    </source>
</evidence>
<dbReference type="InterPro" id="IPR003661">
    <property type="entry name" value="HisK_dim/P_dom"/>
</dbReference>
<dbReference type="Proteomes" id="UP000323632">
    <property type="component" value="Unassembled WGS sequence"/>
</dbReference>
<dbReference type="InterPro" id="IPR035965">
    <property type="entry name" value="PAS-like_dom_sf"/>
</dbReference>
<dbReference type="SUPFAM" id="SSF55785">
    <property type="entry name" value="PYP-like sensor domain (PAS domain)"/>
    <property type="match status" value="3"/>
</dbReference>
<dbReference type="EMBL" id="VWSH01000004">
    <property type="protein sequence ID" value="KAA5532268.1"/>
    <property type="molecule type" value="Genomic_DNA"/>
</dbReference>
<dbReference type="RefSeq" id="WP_150033771.1">
    <property type="nucleotide sequence ID" value="NZ_VWSH01000004.1"/>
</dbReference>
<feature type="domain" description="Histidine kinase" evidence="8">
    <location>
        <begin position="566"/>
        <end position="781"/>
    </location>
</feature>
<feature type="domain" description="PAC" evidence="10">
    <location>
        <begin position="378"/>
        <end position="430"/>
    </location>
</feature>
<keyword evidence="12" id="KW-1185">Reference proteome</keyword>
<dbReference type="InterPro" id="IPR005467">
    <property type="entry name" value="His_kinase_dom"/>
</dbReference>
<dbReference type="InterPro" id="IPR013656">
    <property type="entry name" value="PAS_4"/>
</dbReference>
<keyword evidence="7" id="KW-0472">Membrane</keyword>
<evidence type="ECO:0000256" key="4">
    <source>
        <dbReference type="ARBA" id="ARBA00022679"/>
    </source>
</evidence>
<evidence type="ECO:0000256" key="5">
    <source>
        <dbReference type="ARBA" id="ARBA00022777"/>
    </source>
</evidence>
<dbReference type="InterPro" id="IPR004358">
    <property type="entry name" value="Sig_transdc_His_kin-like_C"/>
</dbReference>
<evidence type="ECO:0000256" key="7">
    <source>
        <dbReference type="ARBA" id="ARBA00023136"/>
    </source>
</evidence>
<dbReference type="Gene3D" id="3.30.565.10">
    <property type="entry name" value="Histidine kinase-like ATPase, C-terminal domain"/>
    <property type="match status" value="1"/>
</dbReference>
<dbReference type="InterPro" id="IPR001610">
    <property type="entry name" value="PAC"/>
</dbReference>
<evidence type="ECO:0000259" key="8">
    <source>
        <dbReference type="PROSITE" id="PS50109"/>
    </source>
</evidence>
<dbReference type="PANTHER" id="PTHR43304:SF1">
    <property type="entry name" value="PAC DOMAIN-CONTAINING PROTEIN"/>
    <property type="match status" value="1"/>
</dbReference>
<dbReference type="GO" id="GO:0000155">
    <property type="term" value="F:phosphorelay sensor kinase activity"/>
    <property type="evidence" value="ECO:0007669"/>
    <property type="project" value="InterPro"/>
</dbReference>
<dbReference type="FunFam" id="1.10.287.130:FF:000001">
    <property type="entry name" value="Two-component sensor histidine kinase"/>
    <property type="match status" value="1"/>
</dbReference>
<dbReference type="Gene3D" id="1.10.287.130">
    <property type="match status" value="1"/>
</dbReference>
<keyword evidence="5" id="KW-0418">Kinase</keyword>
<dbReference type="SUPFAM" id="SSF55874">
    <property type="entry name" value="ATPase domain of HSP90 chaperone/DNA topoisomerase II/histidine kinase"/>
    <property type="match status" value="1"/>
</dbReference>
<evidence type="ECO:0000256" key="6">
    <source>
        <dbReference type="ARBA" id="ARBA00023012"/>
    </source>
</evidence>
<proteinExistence type="predicted"/>
<dbReference type="Gene3D" id="3.30.450.20">
    <property type="entry name" value="PAS domain"/>
    <property type="match status" value="4"/>
</dbReference>
<dbReference type="PANTHER" id="PTHR43304">
    <property type="entry name" value="PHYTOCHROME-LIKE PROTEIN CPH1"/>
    <property type="match status" value="1"/>
</dbReference>
<protein>
    <recommendedName>
        <fullName evidence="2">histidine kinase</fullName>
        <ecNumber evidence="2">2.7.13.3</ecNumber>
    </recommendedName>
</protein>
<reference evidence="11 12" key="1">
    <citation type="submission" date="2019-09" db="EMBL/GenBank/DDBJ databases">
        <title>Genome sequence and assembly of Taibaiella sp.</title>
        <authorList>
            <person name="Chhetri G."/>
        </authorList>
    </citation>
    <scope>NUCLEOTIDE SEQUENCE [LARGE SCALE GENOMIC DNA]</scope>
    <source>
        <strain evidence="11 12">KVB11</strain>
    </source>
</reference>
<evidence type="ECO:0000313" key="12">
    <source>
        <dbReference type="Proteomes" id="UP000323632"/>
    </source>
</evidence>
<accession>A0A5M6CAS2</accession>
<dbReference type="PRINTS" id="PR00344">
    <property type="entry name" value="BCTRLSENSOR"/>
</dbReference>
<evidence type="ECO:0000256" key="1">
    <source>
        <dbReference type="ARBA" id="ARBA00000085"/>
    </source>
</evidence>
<dbReference type="PROSITE" id="PS50109">
    <property type="entry name" value="HIS_KIN"/>
    <property type="match status" value="1"/>
</dbReference>
<feature type="domain" description="PAC" evidence="10">
    <location>
        <begin position="250"/>
        <end position="303"/>
    </location>
</feature>
<dbReference type="InterPro" id="IPR000700">
    <property type="entry name" value="PAS-assoc_C"/>
</dbReference>
<organism evidence="11 12">
    <name type="scientific">Taibaiella lutea</name>
    <dbReference type="NCBI Taxonomy" id="2608001"/>
    <lineage>
        <taxon>Bacteria</taxon>
        <taxon>Pseudomonadati</taxon>
        <taxon>Bacteroidota</taxon>
        <taxon>Chitinophagia</taxon>
        <taxon>Chitinophagales</taxon>
        <taxon>Chitinophagaceae</taxon>
        <taxon>Taibaiella</taxon>
    </lineage>
</organism>
<dbReference type="SMART" id="SM00091">
    <property type="entry name" value="PAS"/>
    <property type="match status" value="3"/>
</dbReference>
<dbReference type="CDD" id="cd00082">
    <property type="entry name" value="HisKA"/>
    <property type="match status" value="1"/>
</dbReference>
<dbReference type="SMART" id="SM00388">
    <property type="entry name" value="HisKA"/>
    <property type="match status" value="1"/>
</dbReference>
<evidence type="ECO:0000256" key="3">
    <source>
        <dbReference type="ARBA" id="ARBA00022553"/>
    </source>
</evidence>
<dbReference type="Pfam" id="PF00512">
    <property type="entry name" value="HisKA"/>
    <property type="match status" value="1"/>
</dbReference>
<dbReference type="PROSITE" id="PS50113">
    <property type="entry name" value="PAC"/>
    <property type="match status" value="3"/>
</dbReference>
<feature type="domain" description="PAS" evidence="9">
    <location>
        <begin position="424"/>
        <end position="503"/>
    </location>
</feature>
<gene>
    <name evidence="11" type="ORF">F0919_15845</name>
</gene>
<dbReference type="InterPro" id="IPR000014">
    <property type="entry name" value="PAS"/>
</dbReference>
<dbReference type="InterPro" id="IPR013655">
    <property type="entry name" value="PAS_fold_3"/>
</dbReference>
<dbReference type="FunFam" id="3.30.565.10:FF:000006">
    <property type="entry name" value="Sensor histidine kinase WalK"/>
    <property type="match status" value="1"/>
</dbReference>
<dbReference type="SMART" id="SM00387">
    <property type="entry name" value="HATPase_c"/>
    <property type="match status" value="1"/>
</dbReference>
<dbReference type="Pfam" id="PF08448">
    <property type="entry name" value="PAS_4"/>
    <property type="match status" value="1"/>
</dbReference>
<dbReference type="NCBIfam" id="TIGR00229">
    <property type="entry name" value="sensory_box"/>
    <property type="match status" value="1"/>
</dbReference>
<dbReference type="Pfam" id="PF02518">
    <property type="entry name" value="HATPase_c"/>
    <property type="match status" value="1"/>
</dbReference>
<dbReference type="AlphaFoldDB" id="A0A5M6CAS2"/>
<sequence>MSSDNPTINTFQYLRDGGEMGKLIRAYDWSENVLGKPEYWPQSLLTTLSIMLNSRFPMFLWWGPDLIQFYNDAYRPSLGNNGKHPTAIGQRGEDCWPEIWPIIKPLIDQVMSGGSSTFNEDQLIPIYRNNRLEDVYWTFSYSRVNDESGNPGGVLVICSETTRQVQAHHELLNAKNELDFALDAADLGTWDLNPLTGSFVGNSRLKAWFGLNADSEIELSEALEAIVPCDRERVREAIKQALTYESGGHYDIEYSIVNIETAASRNIRAMGKAIFNANKEAIRLSGIIQDITPEKTVSEQLKESTQRLEMALDAANLGSFDLDFTTGNMICNAQYKANFGYPADAPFNLQLFIDAILPEYMPEVVALRDKAIANKTLYHAKYPVRWPDGSIHWISVHGKPYYGRDGKAIRIIGVSNDITRQVNAQKELERIYEQARLSKEAAQLGTFDLDLQKGTMEWDERCRTLFGISHADPVSYEKDFLAGLHPDDKERIHKKIEEVYIKSVSNGDYDVEYRTIGLDDKKLRWVRAKGKTYFDEQDKPLRFIGSVLDITEQKSDELRKNDFISMVSHELKTPLTSVKAYIQMLMEIELAKDEFMKQVLKKADNQVKRMGSLIDGFLNVSRLESGKLLLNKEHFNLNDLIEEIKDDASLIFSSHVIKTTHCDTFTVNADKEKIGSVILNLLSNAVKYSQKNSAIHIDCSEHNGMVKISVHDEGIGINEQDIKKLFDRFYRVENNQNRFISGFGIGLYLCAEIIQGHGGNIWAESTPDKGSVFHFTLPLLN</sequence>
<dbReference type="SUPFAM" id="SSF47384">
    <property type="entry name" value="Homodimeric domain of signal transducing histidine kinase"/>
    <property type="match status" value="1"/>
</dbReference>
<evidence type="ECO:0000313" key="11">
    <source>
        <dbReference type="EMBL" id="KAA5532268.1"/>
    </source>
</evidence>
<dbReference type="Gene3D" id="2.10.70.100">
    <property type="match status" value="1"/>
</dbReference>
<dbReference type="CDD" id="cd00130">
    <property type="entry name" value="PAS"/>
    <property type="match status" value="2"/>
</dbReference>
<feature type="domain" description="PAC" evidence="10">
    <location>
        <begin position="509"/>
        <end position="562"/>
    </location>
</feature>
<keyword evidence="3" id="KW-0597">Phosphoprotein</keyword>
<dbReference type="InterPro" id="IPR036890">
    <property type="entry name" value="HATPase_C_sf"/>
</dbReference>
<comment type="catalytic activity">
    <reaction evidence="1">
        <text>ATP + protein L-histidine = ADP + protein N-phospho-L-histidine.</text>
        <dbReference type="EC" id="2.7.13.3"/>
    </reaction>
</comment>
<evidence type="ECO:0000259" key="10">
    <source>
        <dbReference type="PROSITE" id="PS50113"/>
    </source>
</evidence>